<organism evidence="3 4">
    <name type="scientific">Oceanidesulfovibrio marinus</name>
    <dbReference type="NCBI Taxonomy" id="370038"/>
    <lineage>
        <taxon>Bacteria</taxon>
        <taxon>Pseudomonadati</taxon>
        <taxon>Thermodesulfobacteriota</taxon>
        <taxon>Desulfovibrionia</taxon>
        <taxon>Desulfovibrionales</taxon>
        <taxon>Desulfovibrionaceae</taxon>
        <taxon>Oceanidesulfovibrio</taxon>
    </lineage>
</organism>
<dbReference type="AlphaFoldDB" id="A0A6P1ZFD4"/>
<gene>
    <name evidence="3" type="ORF">DQK91_13240</name>
</gene>
<keyword evidence="2" id="KW-1133">Transmembrane helix</keyword>
<dbReference type="RefSeq" id="WP_144305847.1">
    <property type="nucleotide sequence ID" value="NZ_QMIF01000008.1"/>
</dbReference>
<evidence type="ECO:0000313" key="3">
    <source>
        <dbReference type="EMBL" id="TVM33118.1"/>
    </source>
</evidence>
<evidence type="ECO:0000313" key="4">
    <source>
        <dbReference type="Proteomes" id="UP000434052"/>
    </source>
</evidence>
<keyword evidence="2" id="KW-0472">Membrane</keyword>
<protein>
    <submittedName>
        <fullName evidence="3">SGNH/GDSL hydrolase family protein</fullName>
    </submittedName>
</protein>
<feature type="compositionally biased region" description="Polar residues" evidence="1">
    <location>
        <begin position="354"/>
        <end position="369"/>
    </location>
</feature>
<dbReference type="SUPFAM" id="SSF52266">
    <property type="entry name" value="SGNH hydrolase"/>
    <property type="match status" value="1"/>
</dbReference>
<name>A0A6P1ZFD4_9BACT</name>
<keyword evidence="2" id="KW-0812">Transmembrane</keyword>
<sequence>MLTLLRALWTLIRWVLLTVLLVELCSFAVITVSNLVIYGNLREGSRVYYDPYTLFLNLEGPKKTVPQPESPKSIIWCFGGSTMRGQTDNPAATIPSFLARKLSADGHDGVLVRNWGEDSFNSLLEANYLQKLSIEQNETPDLIVFYDGANESVYFSQYRTPYAHHGYRRLRALIESYHRSAFGLLKPINAAVQASFTKELVDKFKQVAVPVDKDDPAFIMFANLVEQRYARLAQEAQYRGAQFAVVWQPAMWAEHGDVAPAVKALEQDHFINTERFSTMRSNFQTVYNTLRSRLGKHDFFVDFSNALVDRTEAAYQPDGVHLTDAGREMVATKLAPVALEYMSRSTRYRKRLQATANPAGQQAPLQSPGSDRPDAPAPTAPPAETAPAAQ</sequence>
<accession>A0A6P1ZFD4</accession>
<dbReference type="Gene3D" id="3.40.50.1110">
    <property type="entry name" value="SGNH hydrolase"/>
    <property type="match status" value="1"/>
</dbReference>
<comment type="caution">
    <text evidence="3">The sequence shown here is derived from an EMBL/GenBank/DDBJ whole genome shotgun (WGS) entry which is preliminary data.</text>
</comment>
<evidence type="ECO:0000256" key="1">
    <source>
        <dbReference type="SAM" id="MobiDB-lite"/>
    </source>
</evidence>
<reference evidence="3 4" key="1">
    <citation type="submission" date="2018-06" db="EMBL/GenBank/DDBJ databases">
        <title>Complete genome of Desulfovibrio marinus P48SEP.</title>
        <authorList>
            <person name="Crispim J.S."/>
            <person name="Vidigal P.M.P."/>
            <person name="Silva L.C.F."/>
            <person name="Araujo L.C."/>
            <person name="Laguardia C.N."/>
            <person name="Dias R.S."/>
            <person name="Sousa M.P."/>
            <person name="Paula S.O."/>
            <person name="Silva C."/>
        </authorList>
    </citation>
    <scope>NUCLEOTIDE SEQUENCE [LARGE SCALE GENOMIC DNA]</scope>
    <source>
        <strain evidence="3 4">P48SEP</strain>
    </source>
</reference>
<keyword evidence="3" id="KW-0378">Hydrolase</keyword>
<dbReference type="OrthoDB" id="5443937at2"/>
<evidence type="ECO:0000256" key="2">
    <source>
        <dbReference type="SAM" id="Phobius"/>
    </source>
</evidence>
<feature type="region of interest" description="Disordered" evidence="1">
    <location>
        <begin position="349"/>
        <end position="390"/>
    </location>
</feature>
<dbReference type="InterPro" id="IPR036514">
    <property type="entry name" value="SGNH_hydro_sf"/>
</dbReference>
<dbReference type="Proteomes" id="UP000434052">
    <property type="component" value="Unassembled WGS sequence"/>
</dbReference>
<dbReference type="EMBL" id="QMIF01000008">
    <property type="protein sequence ID" value="TVM33118.1"/>
    <property type="molecule type" value="Genomic_DNA"/>
</dbReference>
<proteinExistence type="predicted"/>
<feature type="transmembrane region" description="Helical" evidence="2">
    <location>
        <begin position="12"/>
        <end position="37"/>
    </location>
</feature>
<dbReference type="GO" id="GO:0016788">
    <property type="term" value="F:hydrolase activity, acting on ester bonds"/>
    <property type="evidence" value="ECO:0007669"/>
    <property type="project" value="UniProtKB-ARBA"/>
</dbReference>